<dbReference type="EMBL" id="ML991779">
    <property type="protein sequence ID" value="KAF2237650.1"/>
    <property type="molecule type" value="Genomic_DNA"/>
</dbReference>
<feature type="region of interest" description="Disordered" evidence="1">
    <location>
        <begin position="604"/>
        <end position="624"/>
    </location>
</feature>
<feature type="compositionally biased region" description="Polar residues" evidence="1">
    <location>
        <begin position="98"/>
        <end position="110"/>
    </location>
</feature>
<evidence type="ECO:0000256" key="1">
    <source>
        <dbReference type="SAM" id="MobiDB-lite"/>
    </source>
</evidence>
<proteinExistence type="predicted"/>
<name>A0A6A6HJK6_VIRVR</name>
<evidence type="ECO:0000313" key="3">
    <source>
        <dbReference type="EMBL" id="KAF2237650.1"/>
    </source>
</evidence>
<organism evidence="3 4">
    <name type="scientific">Viridothelium virens</name>
    <name type="common">Speckled blister lichen</name>
    <name type="synonym">Trypethelium virens</name>
    <dbReference type="NCBI Taxonomy" id="1048519"/>
    <lineage>
        <taxon>Eukaryota</taxon>
        <taxon>Fungi</taxon>
        <taxon>Dikarya</taxon>
        <taxon>Ascomycota</taxon>
        <taxon>Pezizomycotina</taxon>
        <taxon>Dothideomycetes</taxon>
        <taxon>Dothideomycetes incertae sedis</taxon>
        <taxon>Trypetheliales</taxon>
        <taxon>Trypetheliaceae</taxon>
        <taxon>Viridothelium</taxon>
    </lineage>
</organism>
<feature type="domain" description="C2H2-type" evidence="2">
    <location>
        <begin position="295"/>
        <end position="321"/>
    </location>
</feature>
<dbReference type="InterPro" id="IPR013087">
    <property type="entry name" value="Znf_C2H2_type"/>
</dbReference>
<reference evidence="3" key="1">
    <citation type="journal article" date="2020" name="Stud. Mycol.">
        <title>101 Dothideomycetes genomes: a test case for predicting lifestyles and emergence of pathogens.</title>
        <authorList>
            <person name="Haridas S."/>
            <person name="Albert R."/>
            <person name="Binder M."/>
            <person name="Bloem J."/>
            <person name="Labutti K."/>
            <person name="Salamov A."/>
            <person name="Andreopoulos B."/>
            <person name="Baker S."/>
            <person name="Barry K."/>
            <person name="Bills G."/>
            <person name="Bluhm B."/>
            <person name="Cannon C."/>
            <person name="Castanera R."/>
            <person name="Culley D."/>
            <person name="Daum C."/>
            <person name="Ezra D."/>
            <person name="Gonzalez J."/>
            <person name="Henrissat B."/>
            <person name="Kuo A."/>
            <person name="Liang C."/>
            <person name="Lipzen A."/>
            <person name="Lutzoni F."/>
            <person name="Magnuson J."/>
            <person name="Mondo S."/>
            <person name="Nolan M."/>
            <person name="Ohm R."/>
            <person name="Pangilinan J."/>
            <person name="Park H.-J."/>
            <person name="Ramirez L."/>
            <person name="Alfaro M."/>
            <person name="Sun H."/>
            <person name="Tritt A."/>
            <person name="Yoshinaga Y."/>
            <person name="Zwiers L.-H."/>
            <person name="Turgeon B."/>
            <person name="Goodwin S."/>
            <person name="Spatafora J."/>
            <person name="Crous P."/>
            <person name="Grigoriev I."/>
        </authorList>
    </citation>
    <scope>NUCLEOTIDE SEQUENCE</scope>
    <source>
        <strain evidence="3">Tuck. ex Michener</strain>
    </source>
</reference>
<gene>
    <name evidence="3" type="ORF">EV356DRAFT_382288</name>
</gene>
<evidence type="ECO:0000259" key="2">
    <source>
        <dbReference type="SMART" id="SM00355"/>
    </source>
</evidence>
<protein>
    <recommendedName>
        <fullName evidence="2">C2H2-type domain-containing protein</fullName>
    </recommendedName>
</protein>
<evidence type="ECO:0000313" key="4">
    <source>
        <dbReference type="Proteomes" id="UP000800092"/>
    </source>
</evidence>
<sequence length="642" mass="72106">MALPATSIDVFATDEDYQRLQTILGINKDMVKSTLKMYQRLSHFGVFDGYSESELNTVFDVLRDPAARQLFSRTRQAANDGTDQAVATAYRDSGFYSNTSNRTSYATPSDPSRPGLSTAKKLAGSDSNQDVGHNLYESESLGAASYSSDGHDLRSYFNRRSTETHSIPQANATAIGPSHREIDFYPRNLSPRRAAFSPNLMRLSSASAQTAKRGNVNDRISATASAASQAAPDSAMTRSTVDSFSQVQSGATTRDERLARVPRTLYECTHCGGSSWQAGYRNRHHAEKHDALYKYECPQCPSNAKHYDSYKSIRMHLSGTHGDQSSPEYNYPTRRQYRSPNLAMACGICGSLFRRREWNVTATAADRTRRASRGTGLPRTPKAIAFQQDQEEDERNQAFISEVWYNHIANEHHNDFSSWSRRVIAVAFLTQEELKPYFEFATLEDPQHWNSILEQRVEDDRHWATIHEHLEFYALSGKEEDAKTTIELCLGLAAINWTPFQSANSQRTLARNSLTPHENVINLESAVEVNKNLNHSMLAQQEPASLRVPHEAIFHSLNPTRPRTYPPLTQRIVSATRSDKEKIASFPLPPTSSRHTSLPLVSDELSKELQSHSSSYNSDEANEMSVDEEIDIDEIFSAVLYP</sequence>
<dbReference type="Proteomes" id="UP000800092">
    <property type="component" value="Unassembled WGS sequence"/>
</dbReference>
<dbReference type="SMART" id="SM00355">
    <property type="entry name" value="ZnF_C2H2"/>
    <property type="match status" value="2"/>
</dbReference>
<feature type="domain" description="C2H2-type" evidence="2">
    <location>
        <begin position="266"/>
        <end position="289"/>
    </location>
</feature>
<feature type="region of interest" description="Disordered" evidence="1">
    <location>
        <begin position="98"/>
        <end position="133"/>
    </location>
</feature>
<keyword evidence="4" id="KW-1185">Reference proteome</keyword>
<accession>A0A6A6HJK6</accession>
<dbReference type="AlphaFoldDB" id="A0A6A6HJK6"/>